<evidence type="ECO:0000313" key="3">
    <source>
        <dbReference type="Proteomes" id="UP001501842"/>
    </source>
</evidence>
<proteinExistence type="predicted"/>
<reference evidence="2 3" key="1">
    <citation type="journal article" date="2019" name="Int. J. Syst. Evol. Microbiol.">
        <title>The Global Catalogue of Microorganisms (GCM) 10K type strain sequencing project: providing services to taxonomists for standard genome sequencing and annotation.</title>
        <authorList>
            <consortium name="The Broad Institute Genomics Platform"/>
            <consortium name="The Broad Institute Genome Sequencing Center for Infectious Disease"/>
            <person name="Wu L."/>
            <person name="Ma J."/>
        </authorList>
    </citation>
    <scope>NUCLEOTIDE SEQUENCE [LARGE SCALE GENOMIC DNA]</scope>
    <source>
        <strain evidence="2 3">JCM 8201</strain>
    </source>
</reference>
<dbReference type="Proteomes" id="UP001501842">
    <property type="component" value="Unassembled WGS sequence"/>
</dbReference>
<evidence type="ECO:0000259" key="1">
    <source>
        <dbReference type="Pfam" id="PF22691"/>
    </source>
</evidence>
<dbReference type="EMBL" id="BAAATZ010000021">
    <property type="protein sequence ID" value="GAA2731962.1"/>
    <property type="molecule type" value="Genomic_DNA"/>
</dbReference>
<gene>
    <name evidence="2" type="ORF">GCM10010439_48600</name>
</gene>
<dbReference type="InterPro" id="IPR002155">
    <property type="entry name" value="Thiolase"/>
</dbReference>
<comment type="caution">
    <text evidence="2">The sequence shown here is derived from an EMBL/GenBank/DDBJ whole genome shotgun (WGS) entry which is preliminary data.</text>
</comment>
<dbReference type="PIRSF" id="PIRSF000429">
    <property type="entry name" value="Ac-CoA_Ac_transf"/>
    <property type="match status" value="1"/>
</dbReference>
<name>A0ABN3UGS9_9ACTN</name>
<dbReference type="InterPro" id="IPR016039">
    <property type="entry name" value="Thiolase-like"/>
</dbReference>
<dbReference type="Gene3D" id="3.40.47.10">
    <property type="match status" value="1"/>
</dbReference>
<feature type="domain" description="Thiolase C-terminal" evidence="1">
    <location>
        <begin position="245"/>
        <end position="380"/>
    </location>
</feature>
<dbReference type="RefSeq" id="WP_344453021.1">
    <property type="nucleotide sequence ID" value="NZ_BAAATZ010000021.1"/>
</dbReference>
<evidence type="ECO:0000313" key="2">
    <source>
        <dbReference type="EMBL" id="GAA2731962.1"/>
    </source>
</evidence>
<dbReference type="SUPFAM" id="SSF53901">
    <property type="entry name" value="Thiolase-like"/>
    <property type="match status" value="2"/>
</dbReference>
<accession>A0ABN3UGS9</accession>
<dbReference type="PANTHER" id="PTHR42870">
    <property type="entry name" value="ACETYL-COA C-ACETYLTRANSFERASE"/>
    <property type="match status" value="1"/>
</dbReference>
<dbReference type="PANTHER" id="PTHR42870:SF1">
    <property type="entry name" value="NON-SPECIFIC LIPID-TRANSFER PROTEIN-LIKE 2"/>
    <property type="match status" value="1"/>
</dbReference>
<dbReference type="Pfam" id="PF22691">
    <property type="entry name" value="Thiolase_C_1"/>
    <property type="match status" value="1"/>
</dbReference>
<dbReference type="CDD" id="cd00829">
    <property type="entry name" value="SCP-x_thiolase"/>
    <property type="match status" value="1"/>
</dbReference>
<organism evidence="2 3">
    <name type="scientific">Actinocorallia aurantiaca</name>
    <dbReference type="NCBI Taxonomy" id="46204"/>
    <lineage>
        <taxon>Bacteria</taxon>
        <taxon>Bacillati</taxon>
        <taxon>Actinomycetota</taxon>
        <taxon>Actinomycetes</taxon>
        <taxon>Streptosporangiales</taxon>
        <taxon>Thermomonosporaceae</taxon>
        <taxon>Actinocorallia</taxon>
    </lineage>
</organism>
<keyword evidence="3" id="KW-1185">Reference proteome</keyword>
<sequence length="394" mass="40576">MVAAIAGLGMTELGKVYGRSPRRLAADAVRLAVADAGMELTDLDGLLVSHGMGGSPGIELASVLGLRDLRVLSLMHAFGATAGAMIAHAAMLVESGAASAIACVFADAPLKPKQSAGAAYDRSAREYYGYSGMTASQGFRSVNAYYALAAQRHMARYGTTSEQLGAVAVSTRQWATMNPLAQMRDPITLEDHQNSRWVVEPLHLLDCCLVSNGAIAVLVTGADRAADLAQPAVHVLGWGQGHPGNAMESGSGFGLTTGAAISGPTAMKMAGVTVSDIDQCQIYDCYTFTTLVTLEDYGFCAKGEGGELAASGALGPGGRLPTNTGGGQLSGYYMWGMTPVSEAIIQARGQGGERQAERNEVVLVSGNGGILDHHSTLILSPTRPGSGAGAKAGR</sequence>
<dbReference type="InterPro" id="IPR055140">
    <property type="entry name" value="Thiolase_C_2"/>
</dbReference>
<protein>
    <submittedName>
        <fullName evidence="2">Thiolase</fullName>
    </submittedName>
</protein>